<gene>
    <name evidence="1" type="ORF">DCAF_LOCUS26852</name>
</gene>
<comment type="caution">
    <text evidence="1">The sequence shown here is derived from an EMBL/GenBank/DDBJ whole genome shotgun (WGS) entry which is preliminary data.</text>
</comment>
<dbReference type="Proteomes" id="UP001314170">
    <property type="component" value="Unassembled WGS sequence"/>
</dbReference>
<organism evidence="1 2">
    <name type="scientific">Dovyalis caffra</name>
    <dbReference type="NCBI Taxonomy" id="77055"/>
    <lineage>
        <taxon>Eukaryota</taxon>
        <taxon>Viridiplantae</taxon>
        <taxon>Streptophyta</taxon>
        <taxon>Embryophyta</taxon>
        <taxon>Tracheophyta</taxon>
        <taxon>Spermatophyta</taxon>
        <taxon>Magnoliopsida</taxon>
        <taxon>eudicotyledons</taxon>
        <taxon>Gunneridae</taxon>
        <taxon>Pentapetalae</taxon>
        <taxon>rosids</taxon>
        <taxon>fabids</taxon>
        <taxon>Malpighiales</taxon>
        <taxon>Salicaceae</taxon>
        <taxon>Flacourtieae</taxon>
        <taxon>Dovyalis</taxon>
    </lineage>
</organism>
<evidence type="ECO:0000313" key="2">
    <source>
        <dbReference type="Proteomes" id="UP001314170"/>
    </source>
</evidence>
<reference evidence="1 2" key="1">
    <citation type="submission" date="2024-01" db="EMBL/GenBank/DDBJ databases">
        <authorList>
            <person name="Waweru B."/>
        </authorList>
    </citation>
    <scope>NUCLEOTIDE SEQUENCE [LARGE SCALE GENOMIC DNA]</scope>
</reference>
<proteinExistence type="predicted"/>
<dbReference type="EMBL" id="CAWUPB010001197">
    <property type="protein sequence ID" value="CAK7356579.1"/>
    <property type="molecule type" value="Genomic_DNA"/>
</dbReference>
<evidence type="ECO:0000313" key="1">
    <source>
        <dbReference type="EMBL" id="CAK7356579.1"/>
    </source>
</evidence>
<keyword evidence="2" id="KW-1185">Reference proteome</keyword>
<protein>
    <submittedName>
        <fullName evidence="1">Uncharacterized protein</fullName>
    </submittedName>
</protein>
<sequence>MAGLAGPICPTPSPPPPPGSCCECCATPIQTQSTSGAPLSPTSRSSSIITYTDVTFAIRDFDVDGKINWVAKNEVTAYVHE</sequence>
<accession>A0AAV1SVG0</accession>
<name>A0AAV1SVG0_9ROSI</name>
<dbReference type="AlphaFoldDB" id="A0AAV1SVG0"/>